<name>A0A6L9U6U0_9HYPH</name>
<protein>
    <submittedName>
        <fullName evidence="1">Uncharacterized protein</fullName>
    </submittedName>
</protein>
<evidence type="ECO:0000313" key="2">
    <source>
        <dbReference type="Proteomes" id="UP000483035"/>
    </source>
</evidence>
<dbReference type="Proteomes" id="UP000483035">
    <property type="component" value="Unassembled WGS sequence"/>
</dbReference>
<organism evidence="1 2">
    <name type="scientific">Rhizobium lusitanum</name>
    <dbReference type="NCBI Taxonomy" id="293958"/>
    <lineage>
        <taxon>Bacteria</taxon>
        <taxon>Pseudomonadati</taxon>
        <taxon>Pseudomonadota</taxon>
        <taxon>Alphaproteobacteria</taxon>
        <taxon>Hyphomicrobiales</taxon>
        <taxon>Rhizobiaceae</taxon>
        <taxon>Rhizobium/Agrobacterium group</taxon>
        <taxon>Rhizobium</taxon>
    </lineage>
</organism>
<proteinExistence type="predicted"/>
<comment type="caution">
    <text evidence="1">The sequence shown here is derived from an EMBL/GenBank/DDBJ whole genome shotgun (WGS) entry which is preliminary data.</text>
</comment>
<gene>
    <name evidence="1" type="ORF">GR212_15605</name>
</gene>
<sequence length="44" mass="4552">MVLSGLAIGATLRFCQRCAKGSAVASSLNFDCSARKSCNLAQDS</sequence>
<reference evidence="1 2" key="1">
    <citation type="submission" date="2019-12" db="EMBL/GenBank/DDBJ databases">
        <title>Rhizobium genotypes associated with high levels of biological nitrogen fixation by grain legumes in a temperate-maritime cropping system.</title>
        <authorList>
            <person name="Maluk M."/>
            <person name="Francesc Ferrando Molina F."/>
            <person name="Lopez Del Egido L."/>
            <person name="Lafos M."/>
            <person name="Langarica-Fuentes A."/>
            <person name="Gebre Yohannes G."/>
            <person name="Young M.W."/>
            <person name="Martin P."/>
            <person name="Gantlett R."/>
            <person name="Kenicer G."/>
            <person name="Hawes C."/>
            <person name="Begg G.S."/>
            <person name="Quilliam R.S."/>
            <person name="Squire G.R."/>
            <person name="Poole P.S."/>
            <person name="Young P.W."/>
            <person name="Iannetta P.M."/>
            <person name="James E.K."/>
        </authorList>
    </citation>
    <scope>NUCLEOTIDE SEQUENCE [LARGE SCALE GENOMIC DNA]</scope>
    <source>
        <strain evidence="1 2">JHI1118</strain>
    </source>
</reference>
<dbReference type="AlphaFoldDB" id="A0A6L9U6U0"/>
<accession>A0A6L9U6U0</accession>
<dbReference type="EMBL" id="WUEY01000006">
    <property type="protein sequence ID" value="NEI71004.1"/>
    <property type="molecule type" value="Genomic_DNA"/>
</dbReference>
<evidence type="ECO:0000313" key="1">
    <source>
        <dbReference type="EMBL" id="NEI71004.1"/>
    </source>
</evidence>